<dbReference type="OrthoDB" id="6434680at2759"/>
<accession>A0A4Y2M8H9</accession>
<evidence type="ECO:0000313" key="1">
    <source>
        <dbReference type="EMBL" id="GBN21967.1"/>
    </source>
</evidence>
<dbReference type="EMBL" id="BGPR01006800">
    <property type="protein sequence ID" value="GBN21967.1"/>
    <property type="molecule type" value="Genomic_DNA"/>
</dbReference>
<keyword evidence="2" id="KW-1185">Reference proteome</keyword>
<dbReference type="PANTHER" id="PTHR47331:SF1">
    <property type="entry name" value="GAG-LIKE PROTEIN"/>
    <property type="match status" value="1"/>
</dbReference>
<proteinExistence type="predicted"/>
<protein>
    <submittedName>
        <fullName evidence="1">Uncharacterized protein</fullName>
    </submittedName>
</protein>
<organism evidence="1 2">
    <name type="scientific">Araneus ventricosus</name>
    <name type="common">Orbweaver spider</name>
    <name type="synonym">Epeira ventricosa</name>
    <dbReference type="NCBI Taxonomy" id="182803"/>
    <lineage>
        <taxon>Eukaryota</taxon>
        <taxon>Metazoa</taxon>
        <taxon>Ecdysozoa</taxon>
        <taxon>Arthropoda</taxon>
        <taxon>Chelicerata</taxon>
        <taxon>Arachnida</taxon>
        <taxon>Araneae</taxon>
        <taxon>Araneomorphae</taxon>
        <taxon>Entelegynae</taxon>
        <taxon>Araneoidea</taxon>
        <taxon>Araneidae</taxon>
        <taxon>Araneus</taxon>
    </lineage>
</organism>
<dbReference type="Proteomes" id="UP000499080">
    <property type="component" value="Unassembled WGS sequence"/>
</dbReference>
<dbReference type="InterPro" id="IPR008042">
    <property type="entry name" value="Retrotrans_Pao"/>
</dbReference>
<sequence length="148" mass="16455">MPIRKSFIHNFCDASKDAYAAVSYLVQEADDKNGHFLASRSRIAPLKSATIPRFELLAALVGARLTKSVVDALGWTTDKSSYWSDSTTVLIWITKEENWSVFVNNRVQEIGKISLPSAWRHVSGVGNPADLPSRGCKASYLVPPKIWF</sequence>
<dbReference type="Pfam" id="PF05380">
    <property type="entry name" value="Peptidase_A17"/>
    <property type="match status" value="1"/>
</dbReference>
<reference evidence="1 2" key="1">
    <citation type="journal article" date="2019" name="Sci. Rep.">
        <title>Orb-weaving spider Araneus ventricosus genome elucidates the spidroin gene catalogue.</title>
        <authorList>
            <person name="Kono N."/>
            <person name="Nakamura H."/>
            <person name="Ohtoshi R."/>
            <person name="Moran D.A.P."/>
            <person name="Shinohara A."/>
            <person name="Yoshida Y."/>
            <person name="Fujiwara M."/>
            <person name="Mori M."/>
            <person name="Tomita M."/>
            <person name="Arakawa K."/>
        </authorList>
    </citation>
    <scope>NUCLEOTIDE SEQUENCE [LARGE SCALE GENOMIC DNA]</scope>
</reference>
<name>A0A4Y2M8H9_ARAVE</name>
<comment type="caution">
    <text evidence="1">The sequence shown here is derived from an EMBL/GenBank/DDBJ whole genome shotgun (WGS) entry which is preliminary data.</text>
</comment>
<dbReference type="AlphaFoldDB" id="A0A4Y2M8H9"/>
<gene>
    <name evidence="1" type="ORF">AVEN_107036_1</name>
</gene>
<evidence type="ECO:0000313" key="2">
    <source>
        <dbReference type="Proteomes" id="UP000499080"/>
    </source>
</evidence>
<dbReference type="PANTHER" id="PTHR47331">
    <property type="entry name" value="PHD-TYPE DOMAIN-CONTAINING PROTEIN"/>
    <property type="match status" value="1"/>
</dbReference>